<evidence type="ECO:0000256" key="10">
    <source>
        <dbReference type="ARBA" id="ARBA00030680"/>
    </source>
</evidence>
<dbReference type="AlphaFoldDB" id="A0A317CPK4"/>
<organism evidence="13 14">
    <name type="scientific">Leucothrix pacifica</name>
    <dbReference type="NCBI Taxonomy" id="1247513"/>
    <lineage>
        <taxon>Bacteria</taxon>
        <taxon>Pseudomonadati</taxon>
        <taxon>Pseudomonadota</taxon>
        <taxon>Gammaproteobacteria</taxon>
        <taxon>Thiotrichales</taxon>
        <taxon>Thiotrichaceae</taxon>
        <taxon>Leucothrix</taxon>
    </lineage>
</organism>
<dbReference type="Gene3D" id="1.10.287.1150">
    <property type="entry name" value="TPP helical domain"/>
    <property type="match status" value="1"/>
</dbReference>
<comment type="catalytic activity">
    <reaction evidence="11">
        <text>N(6)-[(R)-lipoyl]-L-lysyl-[protein] + 2-oxoglutarate + H(+) = N(6)-[(R)-S(8)-succinyldihydrolipoyl]-L-lysyl-[protein] + CO2</text>
        <dbReference type="Rhea" id="RHEA:12188"/>
        <dbReference type="Rhea" id="RHEA-COMP:10474"/>
        <dbReference type="Rhea" id="RHEA-COMP:20092"/>
        <dbReference type="ChEBI" id="CHEBI:15378"/>
        <dbReference type="ChEBI" id="CHEBI:16526"/>
        <dbReference type="ChEBI" id="CHEBI:16810"/>
        <dbReference type="ChEBI" id="CHEBI:83099"/>
        <dbReference type="ChEBI" id="CHEBI:83120"/>
        <dbReference type="EC" id="1.2.4.2"/>
    </reaction>
</comment>
<dbReference type="Gene3D" id="3.40.50.12470">
    <property type="match status" value="1"/>
</dbReference>
<dbReference type="NCBIfam" id="NF006914">
    <property type="entry name" value="PRK09404.1"/>
    <property type="match status" value="1"/>
</dbReference>
<dbReference type="Pfam" id="PF02779">
    <property type="entry name" value="Transket_pyr"/>
    <property type="match status" value="1"/>
</dbReference>
<dbReference type="PANTHER" id="PTHR23152">
    <property type="entry name" value="2-OXOGLUTARATE DEHYDROGENASE"/>
    <property type="match status" value="1"/>
</dbReference>
<evidence type="ECO:0000256" key="5">
    <source>
        <dbReference type="ARBA" id="ARBA00012280"/>
    </source>
</evidence>
<dbReference type="GO" id="GO:0030976">
    <property type="term" value="F:thiamine pyrophosphate binding"/>
    <property type="evidence" value="ECO:0007669"/>
    <property type="project" value="InterPro"/>
</dbReference>
<dbReference type="GO" id="GO:0006099">
    <property type="term" value="P:tricarboxylic acid cycle"/>
    <property type="evidence" value="ECO:0007669"/>
    <property type="project" value="TreeGrafter"/>
</dbReference>
<evidence type="ECO:0000256" key="9">
    <source>
        <dbReference type="ARBA" id="ARBA00023152"/>
    </source>
</evidence>
<proteinExistence type="inferred from homology"/>
<dbReference type="GO" id="GO:0006096">
    <property type="term" value="P:glycolytic process"/>
    <property type="evidence" value="ECO:0007669"/>
    <property type="project" value="UniProtKB-KW"/>
</dbReference>
<dbReference type="PIRSF" id="PIRSF000157">
    <property type="entry name" value="Oxoglu_dh_E1"/>
    <property type="match status" value="1"/>
</dbReference>
<sequence>MIIIQKTGVAGMNNNNENFLDGQNAVYLEQLYEQYQDDPASLNETWQSYFQQLDNQTDQSANQSVKHNRHSALNDISDDAQSRLVDLERRSLQAKVSQLISAYRYLGHLQADTNPLGDYAYKVMVPELLLEYHELEDTDPNTVFDPGSFNMDQQPTLQNIIKAMRKTYLSSIGFEYMHMMDVQEKRWIQSRIEPMEASEYFDNAARKQLLEQLTEAEGFEQFLHKRYVGQKRFGLEGGESLIPLLQTLVQEGAAKGLQEIVLGMAHRGRLNVLINVFCKPPAELFNEFAGKNHNSAYTGDVKYHQGYSADVSTPSGGVHLALAFNPSHLEIVSPVVEGSVRARQERRQDTDGTKVMGVVIHGDAAFAGQGVVMETFSMAQTRGYRTHGTIHIVVNNQIGFTTSTVMDSRSTYYPTDVAKMINAPIIHVNADDPEAVIYAAKVALDYREIFHKDVVLDLVCYRRLGHNEADEPAMTQPVMYDIIRKLPTTREKYAAKLQQEGVITAAEDKAMVADYRDHLSEGQVVGRFHREAVADAGLPAQVRNLWEVYKAAHWTDHVDTTFPKNRFTQLAEQWLAKIPEAFEVHRRVRKIYESRAAMGRGEIAADWGFGETMAYASLLQDGINIRLAGQDCGRGTFSHRHAVIHHQKRRQQWIPLEHTGHAQGKFTVIDSLLSEEAVLAYEYGYSTAVPNNLVIWEAQFGDFANGAQVVIDQFISSGEQKWQRLCGLVMFLPHGFEGQGPEHSSARLERFVQLAAQHNIQICIPTTPAQVFHMLRRQRLRQYRKPLIVFTPKSLLRHPLAVSEVVDFTEGEFKPVIDDPDVQRADKAQVTRLIVSSGKVFYDLLEKRRELELGSVALLRLEQLYPFPKDHLNAVLEQYPNLEALIWCQEEPVNQGAWDGIRHRFEVFSKLAVSCVSRPASAAPAVGSLGVHKRQQETLVDAALGLEGLS</sequence>
<dbReference type="InterPro" id="IPR029061">
    <property type="entry name" value="THDP-binding"/>
</dbReference>
<dbReference type="OrthoDB" id="9759785at2"/>
<dbReference type="EMBL" id="QGKM01000003">
    <property type="protein sequence ID" value="PWR00437.1"/>
    <property type="molecule type" value="Genomic_DNA"/>
</dbReference>
<dbReference type="Gene3D" id="3.40.50.970">
    <property type="match status" value="1"/>
</dbReference>
<reference evidence="13 14" key="1">
    <citation type="submission" date="2018-05" db="EMBL/GenBank/DDBJ databases">
        <title>Leucothrix arctica sp. nov., isolated from Arctic seawater.</title>
        <authorList>
            <person name="Choi A."/>
            <person name="Baek K."/>
        </authorList>
    </citation>
    <scope>NUCLEOTIDE SEQUENCE [LARGE SCALE GENOMIC DNA]</scope>
    <source>
        <strain evidence="13 14">JCM 18388</strain>
    </source>
</reference>
<evidence type="ECO:0000256" key="4">
    <source>
        <dbReference type="ARBA" id="ARBA00011301"/>
    </source>
</evidence>
<evidence type="ECO:0000256" key="8">
    <source>
        <dbReference type="ARBA" id="ARBA00023052"/>
    </source>
</evidence>
<dbReference type="InterPro" id="IPR011603">
    <property type="entry name" value="2oxoglutarate_DH_E1"/>
</dbReference>
<accession>A0A317CPK4</accession>
<evidence type="ECO:0000256" key="6">
    <source>
        <dbReference type="ARBA" id="ARBA00013321"/>
    </source>
</evidence>
<evidence type="ECO:0000256" key="3">
    <source>
        <dbReference type="ARBA" id="ARBA00006936"/>
    </source>
</evidence>
<keyword evidence="7 13" id="KW-0560">Oxidoreductase</keyword>
<evidence type="ECO:0000256" key="7">
    <source>
        <dbReference type="ARBA" id="ARBA00023002"/>
    </source>
</evidence>
<feature type="domain" description="Transketolase-like pyrimidine-binding" evidence="12">
    <location>
        <begin position="605"/>
        <end position="798"/>
    </location>
</feature>
<keyword evidence="14" id="KW-1185">Reference proteome</keyword>
<comment type="similarity">
    <text evidence="3">Belongs to the alpha-ketoglutarate dehydrogenase family.</text>
</comment>
<keyword evidence="9" id="KW-0324">Glycolysis</keyword>
<dbReference type="GO" id="GO:0045252">
    <property type="term" value="C:oxoglutarate dehydrogenase complex"/>
    <property type="evidence" value="ECO:0007669"/>
    <property type="project" value="TreeGrafter"/>
</dbReference>
<comment type="function">
    <text evidence="2">E1 component of the 2-oxoglutarate dehydrogenase (OGDH) complex which catalyzes the decarboxylation of 2-oxoglutarate, the first step in the conversion of 2-oxoglutarate to succinyl-CoA and CO(2).</text>
</comment>
<comment type="subunit">
    <text evidence="4">Homodimer. Part of the 2-oxoglutarate dehydrogenase (OGDH) complex composed of E1 (2-oxoglutarate dehydrogenase), E2 (dihydrolipoamide succinyltransferase) and E3 (dihydrolipoamide dehydrogenase); the complex contains multiple copies of the three enzymatic components (E1, E2 and E3).</text>
</comment>
<name>A0A317CPK4_9GAMM</name>
<comment type="cofactor">
    <cofactor evidence="1">
        <name>thiamine diphosphate</name>
        <dbReference type="ChEBI" id="CHEBI:58937"/>
    </cofactor>
</comment>
<dbReference type="Proteomes" id="UP000245539">
    <property type="component" value="Unassembled WGS sequence"/>
</dbReference>
<dbReference type="NCBIfam" id="NF008907">
    <property type="entry name" value="PRK12270.1"/>
    <property type="match status" value="1"/>
</dbReference>
<dbReference type="InterPro" id="IPR032106">
    <property type="entry name" value="2-oxogl_dehyd_N"/>
</dbReference>
<dbReference type="EC" id="1.2.4.2" evidence="5"/>
<dbReference type="Pfam" id="PF16078">
    <property type="entry name" value="2-oxogl_dehyd_N"/>
    <property type="match status" value="1"/>
</dbReference>
<gene>
    <name evidence="13" type="primary">sucA</name>
    <name evidence="13" type="ORF">DKW60_01020</name>
</gene>
<dbReference type="FunFam" id="3.40.50.12470:FF:000009">
    <property type="entry name" value="2-oxoglutarate dehydrogenase E1 component"/>
    <property type="match status" value="1"/>
</dbReference>
<dbReference type="InterPro" id="IPR005475">
    <property type="entry name" value="Transketolase-like_Pyr-bd"/>
</dbReference>
<dbReference type="Pfam" id="PF00676">
    <property type="entry name" value="E1_dh"/>
    <property type="match status" value="1"/>
</dbReference>
<dbReference type="Pfam" id="PF16870">
    <property type="entry name" value="OxoGdeHyase_C"/>
    <property type="match status" value="1"/>
</dbReference>
<dbReference type="InterPro" id="IPR001017">
    <property type="entry name" value="DH_E1"/>
</dbReference>
<dbReference type="SMART" id="SM00861">
    <property type="entry name" value="Transket_pyr"/>
    <property type="match status" value="1"/>
</dbReference>
<dbReference type="InterPro" id="IPR031717">
    <property type="entry name" value="ODO-1/KGD_C"/>
</dbReference>
<evidence type="ECO:0000256" key="2">
    <source>
        <dbReference type="ARBA" id="ARBA00003906"/>
    </source>
</evidence>
<dbReference type="InterPro" id="IPR042179">
    <property type="entry name" value="KGD_C_sf"/>
</dbReference>
<dbReference type="GO" id="GO:0005829">
    <property type="term" value="C:cytosol"/>
    <property type="evidence" value="ECO:0007669"/>
    <property type="project" value="TreeGrafter"/>
</dbReference>
<dbReference type="PANTHER" id="PTHR23152:SF4">
    <property type="entry name" value="2-OXOADIPATE DEHYDROGENASE COMPLEX COMPONENT E1"/>
    <property type="match status" value="1"/>
</dbReference>
<evidence type="ECO:0000313" key="14">
    <source>
        <dbReference type="Proteomes" id="UP000245539"/>
    </source>
</evidence>
<evidence type="ECO:0000256" key="1">
    <source>
        <dbReference type="ARBA" id="ARBA00001964"/>
    </source>
</evidence>
<evidence type="ECO:0000256" key="11">
    <source>
        <dbReference type="ARBA" id="ARBA00051911"/>
    </source>
</evidence>
<dbReference type="CDD" id="cd02016">
    <property type="entry name" value="TPP_E1_OGDC_like"/>
    <property type="match status" value="1"/>
</dbReference>
<dbReference type="SUPFAM" id="SSF52518">
    <property type="entry name" value="Thiamin diphosphate-binding fold (THDP-binding)"/>
    <property type="match status" value="2"/>
</dbReference>
<dbReference type="NCBIfam" id="TIGR00239">
    <property type="entry name" value="2oxo_dh_E1"/>
    <property type="match status" value="1"/>
</dbReference>
<dbReference type="GO" id="GO:0004591">
    <property type="term" value="F:oxoglutarate dehydrogenase (succinyl-transferring) activity"/>
    <property type="evidence" value="ECO:0007669"/>
    <property type="project" value="UniProtKB-EC"/>
</dbReference>
<dbReference type="Gene3D" id="3.40.50.11610">
    <property type="entry name" value="Multifunctional 2-oxoglutarate metabolism enzyme, C-terminal domain"/>
    <property type="match status" value="1"/>
</dbReference>
<comment type="caution">
    <text evidence="13">The sequence shown here is derived from an EMBL/GenBank/DDBJ whole genome shotgun (WGS) entry which is preliminary data.</text>
</comment>
<keyword evidence="8" id="KW-0786">Thiamine pyrophosphate</keyword>
<protein>
    <recommendedName>
        <fullName evidence="6">2-oxoglutarate dehydrogenase E1 component</fullName>
        <ecNumber evidence="5">1.2.4.2</ecNumber>
    </recommendedName>
    <alternativeName>
        <fullName evidence="10">Alpha-ketoglutarate dehydrogenase</fullName>
    </alternativeName>
</protein>
<evidence type="ECO:0000259" key="12">
    <source>
        <dbReference type="SMART" id="SM00861"/>
    </source>
</evidence>
<evidence type="ECO:0000313" key="13">
    <source>
        <dbReference type="EMBL" id="PWR00437.1"/>
    </source>
</evidence>